<evidence type="ECO:0000256" key="3">
    <source>
        <dbReference type="ARBA" id="ARBA00022729"/>
    </source>
</evidence>
<dbReference type="InterPro" id="IPR050909">
    <property type="entry name" value="Bact_Autotransporter_VF"/>
</dbReference>
<dbReference type="InterPro" id="IPR008638">
    <property type="entry name" value="FhaB/CdiA-like_TPS"/>
</dbReference>
<dbReference type="EMBL" id="PSNW01000001">
    <property type="protein sequence ID" value="PPE75324.1"/>
    <property type="molecule type" value="Genomic_DNA"/>
</dbReference>
<dbReference type="NCBIfam" id="TIGR01901">
    <property type="entry name" value="adhes_NPXG"/>
    <property type="match status" value="1"/>
</dbReference>
<dbReference type="OrthoDB" id="218680at2"/>
<evidence type="ECO:0000256" key="1">
    <source>
        <dbReference type="ARBA" id="ARBA00004613"/>
    </source>
</evidence>
<feature type="domain" description="Filamentous haemagglutinin FhaB/tRNA nuclease CdiA-like TPS" evidence="6">
    <location>
        <begin position="32"/>
        <end position="145"/>
    </location>
</feature>
<dbReference type="PANTHER" id="PTHR12338:SF8">
    <property type="entry name" value="HEME_HEMOPEXIN-BINDING PROTEIN"/>
    <property type="match status" value="1"/>
</dbReference>
<evidence type="ECO:0000256" key="2">
    <source>
        <dbReference type="ARBA" id="ARBA00022525"/>
    </source>
</evidence>
<feature type="signal peptide" evidence="5">
    <location>
        <begin position="1"/>
        <end position="34"/>
    </location>
</feature>
<dbReference type="SMART" id="SM00912">
    <property type="entry name" value="Haemagg_act"/>
    <property type="match status" value="1"/>
</dbReference>
<dbReference type="RefSeq" id="WP_114409688.1">
    <property type="nucleotide sequence ID" value="NZ_PSNW01000001.1"/>
</dbReference>
<feature type="region of interest" description="Disordered" evidence="4">
    <location>
        <begin position="2755"/>
        <end position="2783"/>
    </location>
</feature>
<evidence type="ECO:0000259" key="6">
    <source>
        <dbReference type="SMART" id="SM00912"/>
    </source>
</evidence>
<feature type="non-terminal residue" evidence="7">
    <location>
        <position position="4449"/>
    </location>
</feature>
<organism evidence="7 8">
    <name type="scientific">Solimonas fluminis</name>
    <dbReference type="NCBI Taxonomy" id="2086571"/>
    <lineage>
        <taxon>Bacteria</taxon>
        <taxon>Pseudomonadati</taxon>
        <taxon>Pseudomonadota</taxon>
        <taxon>Gammaproteobacteria</taxon>
        <taxon>Nevskiales</taxon>
        <taxon>Nevskiaceae</taxon>
        <taxon>Solimonas</taxon>
    </lineage>
</organism>
<feature type="chain" id="PRO_5015697009" description="Filamentous haemagglutinin FhaB/tRNA nuclease CdiA-like TPS domain-containing protein" evidence="5">
    <location>
        <begin position="35"/>
        <end position="4449"/>
    </location>
</feature>
<sequence>MGKPSFKLRPLSSPALRRFYGIAAGALTPGLALAAPAGGSVVGGQATIGTPAPGGTVINQTSQNAIINWQQFSVGGNEFVLFNQPNASAAVLNRVVGGLPSEILGNLSANGRVFIVNPQGVMFGAGARVDVGGLVTSTLSIRDQDFMSGRHVFAQGASAPGSIRNEGRISAGPSGFVVLAADRVENAGLISAPGGDVLLASGSRMTLTLDAEGLVGYSIDAAALSDRAGIENLGEIVAHGGTVVLDAKVAHSLMGNVINQRGKVTARSVEERDGEIYLLAEGGDIENSGTLDASGTGDADGGKVIVRSDGDITLTGTGVIRADGAGAGDGGIVRLIAEETAVTERGSQITATAGPAGRLGGFIELSGHGSLRVRGEVRAGRGGQVLIDPTVVTIAQGGGLPSSSTTDYVTIYEQQIESMLNAGTDVAIVATHRIQINDLSVGGTSADGMINATGNGGLLLGIGSVSPAGSFGAVGVQDDFVGFNRQGGGSSYGGIIFNNSLGNAIRVSGRLKLIGGAAQGFISTGDLEAADIEIDGADDITVGELKLNAAGGSIVVRNTSGSADTSPSGEDISIAGIDASGANSVQIRARDDLTISGTVQADAALVDFEAGIDGAGNLGTSLITGEEIRLLTTGGDINVARLAAAGGLAASGDIRLTTVNSGSVTLDGLGLSGSDGQVRIQSAQDVTLRGGSYDAGVAGLIDIDAGGNVVLGTPSPPVDVSVTGSLDIDADGSVSTVTTTGLDVGAALTILAGTGISLSGAASGGLAVDLQTVTGDIAVQGVTGDSIRLKAFDGDISAGLLTATSTTGGGSASNGIIDVRAEGSGAITQMGSVSVTNADGYVVLSGANGIGSLGGSYAVGTGGTLDLSVDSGILSLGGFLQVDGSLVGNGPEITAGAIDVGGDLTLTTPGDITFDSAITAGGVAMLSAGDGASMSLGALDAGRIVLSVGNDGSINTGLLTADGGFQNGSAGDIDVDAQGSLGTANIGGAQLNTAGVINLYGVGGLTVRDRADAKAGGSVSLRADGGNVSLGSSSSGLSVTGNLFVDANSTAIVAYDDLIVTSGNVNLDASGSGAAVQLSGVLGAASGNVLVTATGPIGIAGMAAGSSIQIRATGSGGAVDLGAVGLAVPGSIDISGEAGVTLTGDLDAGSGGTVHVSASGGVLTLGSSGSPSGSPLGPLSVTGSLDVSTTNGVDIVALQDLGVTGGNVTMDASGDVDLAGLSVPAGAVTLSADGDIGFSSIVADGGFLFGEGVRINARGAAPLSGIGTITLLNPGEVSLTGQNGIQVTQAVSAGGSSGNIRLNALGGGLSIGTAGTGVGFTGNVIASLDNGATLFANIAGAHNVDLQAYASGAALGSFDVRNIVADGNIVLGNAFGGTSFEGNIKVGNLDAGGSISITSSRSVDGTTGAATDALLAGGLVNIDANLGNSGTGSIALRNVTGARVQIGSSLDSHATDISTGLLTASGLSSGSGDFDIYVAGGGALNVAGVSLIGGSSGRALLSAGTDIGLDGTSFSVGSNGTLKLSLATGPLFLGTSFALTGNLQVAADSISGGTLSASRGIDLASGGDIEFTGALSANTSGYGGDLVVNGLGGPGAVTLVSASGSRVSISNESDILISGTVSAGGGSGSSGDRNIDIQSTAGTISVGGIATGAKGYAYLDGADVNLAAGGLYTAGYGGELVIRAADQLSFGTGISDAVSLTGNLDAQAGRIVGNRVITSGDLVLGADQITINQASGLLLANSGDVILTAGSDGAGLLTVGDVTGARIRITNHGAVVTGDLTADGGGSSGDRDIHVLAYDDLSGAASISVGAIDMALAAGDGYAEFQGHNGVSLTAGADVGVGGALVVLSSNGVISLGDIAQGGDLYASNGSGGIQGGDITAASVFLYNNYSGGTDITVDSVTSAADVDIQARNDLTANGDVNSTGGEVQLHAGLDGGGTVSLQDVGGSRVIVFTNGDISTGTLAAQGGGSSAGNARVKVEAQSGFVDVGGVDLAGAGYAYLQGNGGIAVTGTSFDVQGGTLELRTTSSVDFGTSASAAFQLDGNLLVSAGGITGNAITTLGGGDIDLTVPGGISLGTLNAAGAIDIEAPGGISLGQTATAGGDITLHATAAGAGVNYRNLISAAGAVTLTADRGNVIGLAGEGDVTAGGAIAISAYRPGNGGTGSAAGGDIDVGDLSSGTLSAGAGITLTADDQITADSVAMGVSGGGTGLLDIGTGVLNVGAITAGSVDIRVGSANLDGSIAATAGNVYVQTGGNIDAATAGSISATGTLQLDAGGSVVANVLQGTAVTVDADNGILLSGDINIAGDIILRTYNANTGIGFTNLVTTGGEVFLSAARGNVTGAPGEGDITAGDSITVGAYRPGNAGTGSAAGGDISLGALRSGTAVAGAGVTLSADDVITAGSVSMGALDSGTGYVDIDTGNLTIGTIMGGSVDIQVVTATLEGKVTATVGDVYVRTFGNLDAASASTIGAAGDVTLTADGSVTANILEGDNVTVLANTGISLAGDIDIAGDIELHVYGASAGIGFANLVSTGGSVILTAERGNVTGAAGKGDVTASGTIAVSAYRPGNGGTGSAAGGDIDIGDLRSGTSVAADGITLAATDQITVDSVAMGLSGSGTGLLDVDTGLLTIGTATAGSVDIRVGTADLNGSLTATLGDVYLQTSGNLDASGAPTIAAAGDLTLAAGGSVTANVLDGDTVTVDASGGIGLAGGIDIAGDIRLHVYNASVGISFTDLVSTGGSVSLTAERGNISAAPGEGDITAGRGITVSASRPGNGGTGSAAGGDIDIGDLRSGTSVAADGITLAATDQITVDSVAMGLSGSGTGLLDVDTGLLTIGTATAGSVDIDVAVANLNGDLQATAGNVDVLTSGALTAGPSTTLTAWGDIDLWSTAGSVDVNILEADNVSLTGFGGVVVRGDMNIAGDIALQAMAASAAVQYRNLVSTGGSVTLLADRGNVIGVAGQGDVTAGGSITISASRPGNGGTGSAAGGDIDAGDLRSATATSSAGIRLAATDVVRVGSVGMGPSDSGTGLLEIDTGVLTIGAINAGSVDASVVTANLDGNVSATQGDVQVRAAANIQAAAPEISATGDVTLSADGSVTANLLSGANITVDGRAGISLNGAVVADGSIGLHAYNPSAGIGFVNLQAGTGNVVLTAERGNVTGAAGAGDISAGGKIAISAYRPGNGGTGSAAGGDIDVGDLESGINAAAPNRYLQLTATDRIATGTLTANNGGYVDLDAGGAGIAVGGISGGSVDLNTSGNLALGGGIEAEDAVRLTASGLLDLSGLTIAAGSDDASDSVTLSAGAVDLSNATLSGAGDLSANGGNADALTFLNTVLDFGGLISFTDSTGDFDLTGSSLTGGSIYLRASGGDLLTGGLMANGGYIDLGALGDLSTGTLDAGTDVSASATNIAIAGTVSAFSGIYLSAGGTLGYSGDLTASGGYITLYAGSGDLLLANLTAGNGMLSVQADGGSITADAVSATGGIAFLQSGTGDVTVDSVNGQQGITVNAVNGLVSVTGAVTAVSGSIGITAGNGVTVTGTVSGADNAAEGIDISGGAGTVNLQVVTATAGYVDIDSIGGNLQLQGVSAVTGIRLSAGGTLGYTGNLSAANGGITLYAGTGDLLLGNLTAGNGTLSVQADTGSITADLVTATGGSAFLQSGTGDVTLDSLGGQQGVTVNALGGRADVTGAVTAANGSVSITTGNGVMVGGTISGADGAADAIDISGGSGTVSLQQVTATGGYVDIDSAGDDVQLQGVSAVTGIRLSAGGTLGYTGNLSAANGGITLYAGVGDLLLSNLTAGNGPLSVQADTGSITAAAVSATGGSAFLQSGTGDVTLDSLSGQQGITVNALNGRTDVTGAVTSTNGSVSITTGNGVTVGGTVSGADGAGEAIDISGGSGAIVLQQVTATGGYVQIDSAGGSLQLQNVSAATGIFLSAGGTLGYVGDLSVANGGITLYAGAGNLMLGELTAGNGTVNVQADAGSITADAVSATGGNAFLQSGTGDITLDSVSGQQGITVNAFGGAVSVTGAVTAVNGSLGITAGNGVTVGGTASGADGAGEAIDISGGSGAVVLQQVTATGGYVQIDSAGGNVQLLGATALGSVSLSAGGDVLLGGGAISGATVAIIADLFRSASLLEVTATAGDIGISADVQAPVIDFDAATAIAVSGTLDAGATGSVSLIANGGDVSTGTVTTSDLTVEADSVSFGDLNLGGALSLTSNLGDIVTGQLTAASVVLDSAAELDNDGIASGGAVVIDADNVQLGAAITGSSITVNADTVSGSVDMTATAGTLVLNVASVTSSLIDLGGRDGIAASGLLDAAGGSVVLDSSNGLIQIDGGIIATNLQASATALDLADLFTTGDVTLGGVVSLTASAGDITGGNLAAGGSLTLDASGGIDIGNAGGGSLSLTAGGLVDTDNLTATAGAITVSGGSIDAGVISASGDVTATAG</sequence>
<keyword evidence="3 5" id="KW-0732">Signal</keyword>
<reference evidence="7 8" key="1">
    <citation type="submission" date="2018-02" db="EMBL/GenBank/DDBJ databases">
        <title>Genome sequencing of Solimonas sp. HR-BB.</title>
        <authorList>
            <person name="Lee Y."/>
            <person name="Jeon C.O."/>
        </authorList>
    </citation>
    <scope>NUCLEOTIDE SEQUENCE [LARGE SCALE GENOMIC DNA]</scope>
    <source>
        <strain evidence="7 8">HR-BB</strain>
    </source>
</reference>
<keyword evidence="8" id="KW-1185">Reference proteome</keyword>
<gene>
    <name evidence="7" type="ORF">C3942_00005</name>
</gene>
<dbReference type="GO" id="GO:0005576">
    <property type="term" value="C:extracellular region"/>
    <property type="evidence" value="ECO:0007669"/>
    <property type="project" value="UniProtKB-SubCell"/>
</dbReference>
<comment type="subcellular location">
    <subcellularLocation>
        <location evidence="1">Secreted</location>
    </subcellularLocation>
</comment>
<dbReference type="Pfam" id="PF05860">
    <property type="entry name" value="TPS"/>
    <property type="match status" value="1"/>
</dbReference>
<evidence type="ECO:0000313" key="8">
    <source>
        <dbReference type="Proteomes" id="UP000238220"/>
    </source>
</evidence>
<accession>A0A2S5TK16</accession>
<dbReference type="InterPro" id="IPR011050">
    <property type="entry name" value="Pectin_lyase_fold/virulence"/>
</dbReference>
<keyword evidence="2" id="KW-0964">Secreted</keyword>
<evidence type="ECO:0000256" key="4">
    <source>
        <dbReference type="SAM" id="MobiDB-lite"/>
    </source>
</evidence>
<evidence type="ECO:0000256" key="5">
    <source>
        <dbReference type="SAM" id="SignalP"/>
    </source>
</evidence>
<proteinExistence type="predicted"/>
<name>A0A2S5TK16_9GAMM</name>
<dbReference type="SUPFAM" id="SSF51126">
    <property type="entry name" value="Pectin lyase-like"/>
    <property type="match status" value="1"/>
</dbReference>
<dbReference type="PANTHER" id="PTHR12338">
    <property type="entry name" value="AUTOTRANSPORTER"/>
    <property type="match status" value="1"/>
</dbReference>
<evidence type="ECO:0000313" key="7">
    <source>
        <dbReference type="EMBL" id="PPE75324.1"/>
    </source>
</evidence>
<comment type="caution">
    <text evidence="7">The sequence shown here is derived from an EMBL/GenBank/DDBJ whole genome shotgun (WGS) entry which is preliminary data.</text>
</comment>
<protein>
    <recommendedName>
        <fullName evidence="6">Filamentous haemagglutinin FhaB/tRNA nuclease CdiA-like TPS domain-containing protein</fullName>
    </recommendedName>
</protein>
<dbReference type="Proteomes" id="UP000238220">
    <property type="component" value="Unassembled WGS sequence"/>
</dbReference>
<dbReference type="Gene3D" id="2.160.20.10">
    <property type="entry name" value="Single-stranded right-handed beta-helix, Pectin lyase-like"/>
    <property type="match status" value="1"/>
</dbReference>
<dbReference type="InterPro" id="IPR012334">
    <property type="entry name" value="Pectin_lyas_fold"/>
</dbReference>